<evidence type="ECO:0000256" key="4">
    <source>
        <dbReference type="ARBA" id="ARBA00015384"/>
    </source>
</evidence>
<sequence length="209" mass="23589">MAMKPEHKTLAYTVSLVLFMGAMAWAAVPFYNWFCRVTGFGGVTQVAETGSDVVLERKIKVRFDGSKDKGFAWEFKPMQREMELRIGETGLAFYEAYNPTDRPVWGQASYNVTPYDAGGYFNKIECFCFTEQLLMPGERVEMPVSFYVDPEIVNDRDAKYINTITLSYTFYEIDPPEDAAKEETQAALKGAPVKDSELPKTTNQASNEG</sequence>
<evidence type="ECO:0000256" key="2">
    <source>
        <dbReference type="ARBA" id="ARBA00004382"/>
    </source>
</evidence>
<dbReference type="GO" id="GO:0008535">
    <property type="term" value="P:respiratory chain complex IV assembly"/>
    <property type="evidence" value="ECO:0007669"/>
    <property type="project" value="UniProtKB-UniRule"/>
</dbReference>
<dbReference type="GO" id="GO:0005507">
    <property type="term" value="F:copper ion binding"/>
    <property type="evidence" value="ECO:0007669"/>
    <property type="project" value="InterPro"/>
</dbReference>
<dbReference type="InterPro" id="IPR007533">
    <property type="entry name" value="Cyt_c_oxidase_assmbl_CtaG"/>
</dbReference>
<comment type="function">
    <text evidence="1 12">Exerts its effect at some terminal stage of cytochrome c oxidase synthesis, probably by being involved in the insertion of the copper B into subunit I.</text>
</comment>
<keyword evidence="6 12" id="KW-0997">Cell inner membrane</keyword>
<dbReference type="AlphaFoldDB" id="A0AAJ1U8I7"/>
<evidence type="ECO:0000256" key="11">
    <source>
        <dbReference type="ARBA" id="ARBA00023136"/>
    </source>
</evidence>
<comment type="caution">
    <text evidence="14">The sequence shown here is derived from an EMBL/GenBank/DDBJ whole genome shotgun (WGS) entry which is preliminary data.</text>
</comment>
<dbReference type="GO" id="GO:0005886">
    <property type="term" value="C:plasma membrane"/>
    <property type="evidence" value="ECO:0007669"/>
    <property type="project" value="UniProtKB-SubCell"/>
</dbReference>
<evidence type="ECO:0000256" key="8">
    <source>
        <dbReference type="ARBA" id="ARBA00022968"/>
    </source>
</evidence>
<evidence type="ECO:0000256" key="7">
    <source>
        <dbReference type="ARBA" id="ARBA00022692"/>
    </source>
</evidence>
<evidence type="ECO:0000256" key="10">
    <source>
        <dbReference type="ARBA" id="ARBA00023008"/>
    </source>
</evidence>
<dbReference type="InterPro" id="IPR023471">
    <property type="entry name" value="CtaG/Cox11_dom_sf"/>
</dbReference>
<keyword evidence="10 12" id="KW-0186">Copper</keyword>
<dbReference type="Pfam" id="PF04442">
    <property type="entry name" value="CtaG_Cox11"/>
    <property type="match status" value="1"/>
</dbReference>
<keyword evidence="5 12" id="KW-1003">Cell membrane</keyword>
<accession>A0AAJ1U8I7</accession>
<dbReference type="FunFam" id="2.60.370.10:FF:000001">
    <property type="entry name" value="COX11 cytochrome c oxidase assembly homolog"/>
    <property type="match status" value="1"/>
</dbReference>
<keyword evidence="15" id="KW-1185">Reference proteome</keyword>
<gene>
    <name evidence="12" type="primary">ctaG</name>
    <name evidence="14" type="ORF">NOI20_06480</name>
</gene>
<dbReference type="RefSeq" id="WP_317625330.1">
    <property type="nucleotide sequence ID" value="NZ_JANFFA010000001.1"/>
</dbReference>
<dbReference type="Gene3D" id="2.60.370.10">
    <property type="entry name" value="Ctag/Cox11"/>
    <property type="match status" value="1"/>
</dbReference>
<dbReference type="PIRSF" id="PIRSF005413">
    <property type="entry name" value="COX11"/>
    <property type="match status" value="1"/>
</dbReference>
<dbReference type="NCBIfam" id="NF003465">
    <property type="entry name" value="PRK05089.1"/>
    <property type="match status" value="1"/>
</dbReference>
<evidence type="ECO:0000256" key="13">
    <source>
        <dbReference type="SAM" id="MobiDB-lite"/>
    </source>
</evidence>
<feature type="topological domain" description="Cytoplasmic" evidence="12">
    <location>
        <begin position="1"/>
        <end position="8"/>
    </location>
</feature>
<keyword evidence="8 12" id="KW-0735">Signal-anchor</keyword>
<dbReference type="PANTHER" id="PTHR21320:SF3">
    <property type="entry name" value="CYTOCHROME C OXIDASE ASSEMBLY PROTEIN COX11, MITOCHONDRIAL-RELATED"/>
    <property type="match status" value="1"/>
</dbReference>
<reference evidence="14" key="2">
    <citation type="submission" date="2023-04" db="EMBL/GenBank/DDBJ databases">
        <title>'Rhodoalgimonas zhirmunskyi' gen. nov., isolated from a red alga.</title>
        <authorList>
            <person name="Nedashkovskaya O.I."/>
            <person name="Otstavnykh N.Y."/>
            <person name="Bystritskaya E.P."/>
            <person name="Balabanova L.A."/>
            <person name="Isaeva M.P."/>
        </authorList>
    </citation>
    <scope>NUCLEOTIDE SEQUENCE</scope>
    <source>
        <strain evidence="14">10Alg 79</strain>
    </source>
</reference>
<evidence type="ECO:0000256" key="5">
    <source>
        <dbReference type="ARBA" id="ARBA00022475"/>
    </source>
</evidence>
<reference evidence="14" key="1">
    <citation type="submission" date="2022-07" db="EMBL/GenBank/DDBJ databases">
        <authorList>
            <person name="Otstavnykh N."/>
            <person name="Isaeva M."/>
            <person name="Bystritskaya E."/>
        </authorList>
    </citation>
    <scope>NUCLEOTIDE SEQUENCE</scope>
    <source>
        <strain evidence="14">10Alg 79</strain>
    </source>
</reference>
<comment type="similarity">
    <text evidence="3 12">Belongs to the COX11/CtaG family.</text>
</comment>
<organism evidence="14 15">
    <name type="scientific">Rhodalgimonas zhirmunskyi</name>
    <dbReference type="NCBI Taxonomy" id="2964767"/>
    <lineage>
        <taxon>Bacteria</taxon>
        <taxon>Pseudomonadati</taxon>
        <taxon>Pseudomonadota</taxon>
        <taxon>Alphaproteobacteria</taxon>
        <taxon>Rhodobacterales</taxon>
        <taxon>Roseobacteraceae</taxon>
        <taxon>Rhodalgimonas</taxon>
    </lineage>
</organism>
<evidence type="ECO:0000256" key="9">
    <source>
        <dbReference type="ARBA" id="ARBA00022989"/>
    </source>
</evidence>
<feature type="topological domain" description="Periplasmic" evidence="12">
    <location>
        <begin position="28"/>
        <end position="209"/>
    </location>
</feature>
<proteinExistence type="inferred from homology"/>
<dbReference type="HAMAP" id="MF_00155">
    <property type="entry name" value="CtaG"/>
    <property type="match status" value="1"/>
</dbReference>
<dbReference type="PANTHER" id="PTHR21320">
    <property type="entry name" value="CYTOCHROME C OXIDASE ASSEMBLY PROTEIN COX11-RELATED"/>
    <property type="match status" value="1"/>
</dbReference>
<dbReference type="SUPFAM" id="SSF110111">
    <property type="entry name" value="Ctag/Cox11"/>
    <property type="match status" value="1"/>
</dbReference>
<feature type="compositionally biased region" description="Polar residues" evidence="13">
    <location>
        <begin position="199"/>
        <end position="209"/>
    </location>
</feature>
<comment type="subcellular location">
    <subcellularLocation>
        <location evidence="2 12">Cell inner membrane</location>
        <topology evidence="2 12">Single-pass type II membrane protein</topology>
        <orientation evidence="2 12">Periplasmic side</orientation>
    </subcellularLocation>
</comment>
<evidence type="ECO:0000256" key="3">
    <source>
        <dbReference type="ARBA" id="ARBA00009620"/>
    </source>
</evidence>
<dbReference type="Proteomes" id="UP001227162">
    <property type="component" value="Unassembled WGS sequence"/>
</dbReference>
<evidence type="ECO:0000256" key="12">
    <source>
        <dbReference type="HAMAP-Rule" id="MF_00155"/>
    </source>
</evidence>
<keyword evidence="11 12" id="KW-0472">Membrane</keyword>
<evidence type="ECO:0000256" key="6">
    <source>
        <dbReference type="ARBA" id="ARBA00022519"/>
    </source>
</evidence>
<protein>
    <recommendedName>
        <fullName evidence="4 12">Cytochrome c oxidase assembly protein CtaG</fullName>
    </recommendedName>
</protein>
<keyword evidence="9 12" id="KW-1133">Transmembrane helix</keyword>
<evidence type="ECO:0000313" key="15">
    <source>
        <dbReference type="Proteomes" id="UP001227162"/>
    </source>
</evidence>
<name>A0AAJ1U8I7_9RHOB</name>
<dbReference type="EMBL" id="JANFFA010000001">
    <property type="protein sequence ID" value="MDQ2093750.1"/>
    <property type="molecule type" value="Genomic_DNA"/>
</dbReference>
<keyword evidence="7 12" id="KW-0812">Transmembrane</keyword>
<feature type="region of interest" description="Disordered" evidence="13">
    <location>
        <begin position="179"/>
        <end position="209"/>
    </location>
</feature>
<evidence type="ECO:0000313" key="14">
    <source>
        <dbReference type="EMBL" id="MDQ2093750.1"/>
    </source>
</evidence>
<evidence type="ECO:0000256" key="1">
    <source>
        <dbReference type="ARBA" id="ARBA00004007"/>
    </source>
</evidence>